<comment type="caution">
    <text evidence="5">The sequence shown here is derived from an EMBL/GenBank/DDBJ whole genome shotgun (WGS) entry which is preliminary data.</text>
</comment>
<dbReference type="AlphaFoldDB" id="A0A2T0BHK4"/>
<keyword evidence="2 4" id="KW-0813">Transport</keyword>
<keyword evidence="6" id="KW-1185">Reference proteome</keyword>
<dbReference type="Gene3D" id="3.30.2320.30">
    <property type="entry name" value="ATP synthase, E subunit, C-terminal"/>
    <property type="match status" value="1"/>
</dbReference>
<keyword evidence="4" id="KW-0066">ATP synthesis</keyword>
<comment type="similarity">
    <text evidence="1 4">Belongs to the V-ATPase E subunit family.</text>
</comment>
<dbReference type="GO" id="GO:0042777">
    <property type="term" value="P:proton motive force-driven plasma membrane ATP synthesis"/>
    <property type="evidence" value="ECO:0007669"/>
    <property type="project" value="UniProtKB-UniRule"/>
</dbReference>
<evidence type="ECO:0000256" key="1">
    <source>
        <dbReference type="ARBA" id="ARBA00005901"/>
    </source>
</evidence>
<dbReference type="HAMAP" id="MF_00311">
    <property type="entry name" value="ATP_synth_E_arch"/>
    <property type="match status" value="1"/>
</dbReference>
<accession>A0A2T0BHK4</accession>
<evidence type="ECO:0000313" key="5">
    <source>
        <dbReference type="EMBL" id="PRR83379.1"/>
    </source>
</evidence>
<keyword evidence="4" id="KW-0375">Hydrogen ion transport</keyword>
<proteinExistence type="inferred from homology"/>
<dbReference type="GO" id="GO:0033178">
    <property type="term" value="C:proton-transporting two-sector ATPase complex, catalytic domain"/>
    <property type="evidence" value="ECO:0007669"/>
    <property type="project" value="InterPro"/>
</dbReference>
<dbReference type="SUPFAM" id="SSF160527">
    <property type="entry name" value="V-type ATPase subunit E-like"/>
    <property type="match status" value="1"/>
</dbReference>
<comment type="function">
    <text evidence="4">Produces ATP from ADP in the presence of a proton gradient across the membrane.</text>
</comment>
<evidence type="ECO:0000256" key="2">
    <source>
        <dbReference type="ARBA" id="ARBA00022448"/>
    </source>
</evidence>
<evidence type="ECO:0000256" key="3">
    <source>
        <dbReference type="ARBA" id="ARBA00023065"/>
    </source>
</evidence>
<dbReference type="InterPro" id="IPR038495">
    <property type="entry name" value="ATPase_E_C"/>
</dbReference>
<gene>
    <name evidence="4" type="primary">atpE</name>
    <name evidence="5" type="ORF">CLVI_09260</name>
</gene>
<sequence length="199" mass="22301">MSNVSNLTSKILKDAEERKNSILAAAEDEKANILKKKNNSAKLVEATMLDKAIIEAKTRKERIISSALLKARNEKIKAKQGIIQEVFEKSIEELCNLSKDEFIAFLKNSILSLDISGDEKLILNEQGKKVVDEVLIKEINNELALKGKKGELTISLEIRDFKGGFILERNGIEINSTFEALVNSLRDELELEVVKELFG</sequence>
<name>A0A2T0BHK4_9CLOT</name>
<dbReference type="GO" id="GO:0046961">
    <property type="term" value="F:proton-transporting ATPase activity, rotational mechanism"/>
    <property type="evidence" value="ECO:0007669"/>
    <property type="project" value="InterPro"/>
</dbReference>
<dbReference type="OrthoDB" id="1749765at2"/>
<reference evidence="5 6" key="1">
    <citation type="submission" date="2018-03" db="EMBL/GenBank/DDBJ databases">
        <title>Genome sequence of Clostridium vincentii DSM 10228.</title>
        <authorList>
            <person name="Poehlein A."/>
            <person name="Daniel R."/>
        </authorList>
    </citation>
    <scope>NUCLEOTIDE SEQUENCE [LARGE SCALE GENOMIC DNA]</scope>
    <source>
        <strain evidence="5 6">DSM 10228</strain>
    </source>
</reference>
<protein>
    <recommendedName>
        <fullName evidence="4">V-type proton ATPase subunit E</fullName>
    </recommendedName>
    <alternativeName>
        <fullName evidence="4">V-ATPase subunit E</fullName>
    </alternativeName>
</protein>
<dbReference type="InterPro" id="IPR002842">
    <property type="entry name" value="ATPase_V1_Esu"/>
</dbReference>
<evidence type="ECO:0000256" key="4">
    <source>
        <dbReference type="HAMAP-Rule" id="MF_00311"/>
    </source>
</evidence>
<dbReference type="GO" id="GO:0046933">
    <property type="term" value="F:proton-transporting ATP synthase activity, rotational mechanism"/>
    <property type="evidence" value="ECO:0007669"/>
    <property type="project" value="UniProtKB-UniRule"/>
</dbReference>
<dbReference type="GO" id="GO:0005524">
    <property type="term" value="F:ATP binding"/>
    <property type="evidence" value="ECO:0007669"/>
    <property type="project" value="UniProtKB-UniRule"/>
</dbReference>
<organism evidence="5 6">
    <name type="scientific">Clostridium vincentii</name>
    <dbReference type="NCBI Taxonomy" id="52704"/>
    <lineage>
        <taxon>Bacteria</taxon>
        <taxon>Bacillati</taxon>
        <taxon>Bacillota</taxon>
        <taxon>Clostridia</taxon>
        <taxon>Eubacteriales</taxon>
        <taxon>Clostridiaceae</taxon>
        <taxon>Clostridium</taxon>
    </lineage>
</organism>
<dbReference type="EMBL" id="PVXQ01000007">
    <property type="protein sequence ID" value="PRR83379.1"/>
    <property type="molecule type" value="Genomic_DNA"/>
</dbReference>
<keyword evidence="3 4" id="KW-0406">Ion transport</keyword>
<dbReference type="Proteomes" id="UP000239471">
    <property type="component" value="Unassembled WGS sequence"/>
</dbReference>
<evidence type="ECO:0000313" key="6">
    <source>
        <dbReference type="Proteomes" id="UP000239471"/>
    </source>
</evidence>
<dbReference type="RefSeq" id="WP_106058953.1">
    <property type="nucleotide sequence ID" value="NZ_PVXQ01000007.1"/>
</dbReference>
<dbReference type="Pfam" id="PF01991">
    <property type="entry name" value="vATP-synt_E"/>
    <property type="match status" value="1"/>
</dbReference>